<comment type="caution">
    <text evidence="8">The sequence shown here is derived from an EMBL/GenBank/DDBJ whole genome shotgun (WGS) entry which is preliminary data.</text>
</comment>
<comment type="subcellular location">
    <subcellularLocation>
        <location evidence="1">Nucleus</location>
    </subcellularLocation>
</comment>
<feature type="compositionally biased region" description="Acidic residues" evidence="5">
    <location>
        <begin position="451"/>
        <end position="470"/>
    </location>
</feature>
<sequence length="836" mass="85158">MDKRQADGNGDGSAPAPKRGRWDSGPAAAGAPVAAAAPAPAQNPGAAAALAAAVAAKYAQPPSARPAGLVAMPAPGAAAAAAAHLSPGAAAAVAQAAAAALQKLPVAAAGAASAGAMAPGATPAARPASLSLDALEKAKKALQLQKEIQEKLKSRLPQLAAKLPPPASVPPSAAAAATPAAATPATAAAAVPSAVSPAAAAGAGVVPMRPAGVTLAVRPPLPAAALAAAGRLPGGVTPAPGLMSVQAAGIASLLPPAVPEPQPEDERFHDPLLERGAAARRGERRRRAGFDFVQEGRYQREAELFRLKSHLGSAAYRRGAPRVSGPLGGPSRIPLGGTAAGTAAAAMTMDANMVPLGTRQPVAKGGASREGTPGPEAEPPVPAVEWWDRGLLAHASLEQDVPELPAEVLQALSYSVTAPAVRRRGASANGGASGGDVDMAVDGVEGNTSGDVEEMAVDGEDGEKEEEEEEEKKGGLTAAAAAEVVAAERAAAVAVRQAAVSAAAGQLGPFQLKEARLTIYVEHPVPLEPPAEAPPPAPQPLKLTAKELKKLRTQRRLARDKEKQELIRQGLLEPPKPKVRIANLHRVLGTDASLDPTAVEKEVRKQMAERQAAHDDRNLARMLTPAERRDKKLRKLFGSAAVEAGVAEVGAAGKAGRAAAAAAAANAAAAAAAGVDVVCSVYRVGRMTDPQHRFKVDANARENHMTGMVVISDDFCVVVVEGVEKATRRYMKLMMRRIDWSSAPAVAAGAAGAGRGGGGMGDDEDAEEEEEEERPPPNICTLVWQGTVLRRAFPNFRCETVRSTAAGRQLLEDAGVGHYWDAAAAATEGESVPYTL</sequence>
<evidence type="ECO:0000256" key="4">
    <source>
        <dbReference type="ARBA" id="ARBA00023242"/>
    </source>
</evidence>
<evidence type="ECO:0000313" key="8">
    <source>
        <dbReference type="EMBL" id="GFR42882.1"/>
    </source>
</evidence>
<feature type="region of interest" description="Disordered" evidence="5">
    <location>
        <begin position="749"/>
        <end position="776"/>
    </location>
</feature>
<feature type="domain" description="Small nuclear ribonucleoprotein Prp3 C-terminal" evidence="6">
    <location>
        <begin position="680"/>
        <end position="823"/>
    </location>
</feature>
<feature type="compositionally biased region" description="Low complexity" evidence="5">
    <location>
        <begin position="26"/>
        <end position="40"/>
    </location>
</feature>
<reference evidence="8 9" key="1">
    <citation type="journal article" date="2021" name="Sci. Rep.">
        <title>Genome sequencing of the multicellular alga Astrephomene provides insights into convergent evolution of germ-soma differentiation.</title>
        <authorList>
            <person name="Yamashita S."/>
            <person name="Yamamoto K."/>
            <person name="Matsuzaki R."/>
            <person name="Suzuki S."/>
            <person name="Yamaguchi H."/>
            <person name="Hirooka S."/>
            <person name="Minakuchi Y."/>
            <person name="Miyagishima S."/>
            <person name="Kawachi M."/>
            <person name="Toyoda A."/>
            <person name="Nozaki H."/>
        </authorList>
    </citation>
    <scope>NUCLEOTIDE SEQUENCE [LARGE SCALE GENOMIC DNA]</scope>
    <source>
        <strain evidence="8 9">NIES-4017</strain>
    </source>
</reference>
<dbReference type="InterPro" id="IPR027104">
    <property type="entry name" value="Prp3"/>
</dbReference>
<dbReference type="Proteomes" id="UP001054857">
    <property type="component" value="Unassembled WGS sequence"/>
</dbReference>
<feature type="region of interest" description="Disordered" evidence="5">
    <location>
        <begin position="359"/>
        <end position="379"/>
    </location>
</feature>
<feature type="region of interest" description="Disordered" evidence="5">
    <location>
        <begin position="1"/>
        <end position="40"/>
    </location>
</feature>
<feature type="compositionally biased region" description="Acidic residues" evidence="5">
    <location>
        <begin position="761"/>
        <end position="773"/>
    </location>
</feature>
<feature type="domain" description="Pre-mRNA-splicing factor 3" evidence="7">
    <location>
        <begin position="280"/>
        <end position="624"/>
    </location>
</feature>
<keyword evidence="3" id="KW-0508">mRNA splicing</keyword>
<feature type="region of interest" description="Disordered" evidence="5">
    <location>
        <begin position="445"/>
        <end position="476"/>
    </location>
</feature>
<dbReference type="Pfam" id="PF08572">
    <property type="entry name" value="PRP3"/>
    <property type="match status" value="1"/>
</dbReference>
<proteinExistence type="predicted"/>
<evidence type="ECO:0000256" key="3">
    <source>
        <dbReference type="ARBA" id="ARBA00023187"/>
    </source>
</evidence>
<dbReference type="CDD" id="cd24162">
    <property type="entry name" value="Prp3_C"/>
    <property type="match status" value="1"/>
</dbReference>
<evidence type="ECO:0000259" key="7">
    <source>
        <dbReference type="Pfam" id="PF08572"/>
    </source>
</evidence>
<keyword evidence="9" id="KW-1185">Reference proteome</keyword>
<accession>A0AAD3DLY7</accession>
<evidence type="ECO:0000256" key="1">
    <source>
        <dbReference type="ARBA" id="ARBA00004123"/>
    </source>
</evidence>
<keyword evidence="4" id="KW-0539">Nucleus</keyword>
<dbReference type="InterPro" id="IPR013881">
    <property type="entry name" value="Pre-mRNA_splic_Prp3_dom"/>
</dbReference>
<dbReference type="Pfam" id="PF06544">
    <property type="entry name" value="Prp3_C"/>
    <property type="match status" value="1"/>
</dbReference>
<dbReference type="InterPro" id="IPR010541">
    <property type="entry name" value="Prp3_C"/>
</dbReference>
<dbReference type="EMBL" id="BMAR01000004">
    <property type="protein sequence ID" value="GFR42882.1"/>
    <property type="molecule type" value="Genomic_DNA"/>
</dbReference>
<dbReference type="PANTHER" id="PTHR14212">
    <property type="entry name" value="U4/U6-ASSOCIATED RNA SPLICING FACTOR-RELATED"/>
    <property type="match status" value="1"/>
</dbReference>
<evidence type="ECO:0000313" key="9">
    <source>
        <dbReference type="Proteomes" id="UP001054857"/>
    </source>
</evidence>
<dbReference type="GO" id="GO:0046540">
    <property type="term" value="C:U4/U6 x U5 tri-snRNP complex"/>
    <property type="evidence" value="ECO:0007669"/>
    <property type="project" value="InterPro"/>
</dbReference>
<keyword evidence="2" id="KW-0507">mRNA processing</keyword>
<evidence type="ECO:0000259" key="6">
    <source>
        <dbReference type="Pfam" id="PF06544"/>
    </source>
</evidence>
<evidence type="ECO:0000256" key="2">
    <source>
        <dbReference type="ARBA" id="ARBA00022664"/>
    </source>
</evidence>
<feature type="compositionally biased region" description="Gly residues" evidence="5">
    <location>
        <begin position="751"/>
        <end position="760"/>
    </location>
</feature>
<dbReference type="PANTHER" id="PTHR14212:SF0">
    <property type="entry name" value="U4_U6 SMALL NUCLEAR RIBONUCLEOPROTEIN PRP3"/>
    <property type="match status" value="1"/>
</dbReference>
<dbReference type="GO" id="GO:0000398">
    <property type="term" value="P:mRNA splicing, via spliceosome"/>
    <property type="evidence" value="ECO:0007669"/>
    <property type="project" value="InterPro"/>
</dbReference>
<name>A0AAD3DLY7_9CHLO</name>
<protein>
    <submittedName>
        <fullName evidence="8">Uncharacterized protein</fullName>
    </submittedName>
</protein>
<organism evidence="8 9">
    <name type="scientific">Astrephomene gubernaculifera</name>
    <dbReference type="NCBI Taxonomy" id="47775"/>
    <lineage>
        <taxon>Eukaryota</taxon>
        <taxon>Viridiplantae</taxon>
        <taxon>Chlorophyta</taxon>
        <taxon>core chlorophytes</taxon>
        <taxon>Chlorophyceae</taxon>
        <taxon>CS clade</taxon>
        <taxon>Chlamydomonadales</taxon>
        <taxon>Astrephomenaceae</taxon>
        <taxon>Astrephomene</taxon>
    </lineage>
</organism>
<dbReference type="AlphaFoldDB" id="A0AAD3DLY7"/>
<evidence type="ECO:0000256" key="5">
    <source>
        <dbReference type="SAM" id="MobiDB-lite"/>
    </source>
</evidence>
<gene>
    <name evidence="8" type="ORF">Agub_g3874</name>
</gene>